<keyword evidence="3" id="KW-1185">Reference proteome</keyword>
<dbReference type="PANTHER" id="PTHR33480:SF1">
    <property type="entry name" value="TYR RECOMBINASE DOMAIN-CONTAINING PROTEIN"/>
    <property type="match status" value="1"/>
</dbReference>
<feature type="region of interest" description="Disordered" evidence="1">
    <location>
        <begin position="132"/>
        <end position="152"/>
    </location>
</feature>
<dbReference type="OMA" id="RKFANEC"/>
<dbReference type="EnsemblMetazoa" id="XM_038192040.1">
    <property type="protein sequence ID" value="XP_038047968.1"/>
    <property type="gene ID" value="LOC119722053"/>
</dbReference>
<dbReference type="AlphaFoldDB" id="A0A913Z845"/>
<organism evidence="2 3">
    <name type="scientific">Patiria miniata</name>
    <name type="common">Bat star</name>
    <name type="synonym">Asterina miniata</name>
    <dbReference type="NCBI Taxonomy" id="46514"/>
    <lineage>
        <taxon>Eukaryota</taxon>
        <taxon>Metazoa</taxon>
        <taxon>Echinodermata</taxon>
        <taxon>Eleutherozoa</taxon>
        <taxon>Asterozoa</taxon>
        <taxon>Asteroidea</taxon>
        <taxon>Valvatacea</taxon>
        <taxon>Valvatida</taxon>
        <taxon>Asterinidae</taxon>
        <taxon>Patiria</taxon>
    </lineage>
</organism>
<sequence>MENREAVGAHNANPYIFARPRNSLKQVRGWDCLTAVAKQANLQEPPAETSTKLRKYVATVSQIIDLNSNALDWLARHLCHDITVHRDFYRQHESTLELAKVSKLLLAVDKGKIAKLSGRKLDDIDLEGVLADESSSEEEDADVCKDPSSGGRKLGAQQILVLIQIAPS</sequence>
<evidence type="ECO:0000313" key="3">
    <source>
        <dbReference type="Proteomes" id="UP000887568"/>
    </source>
</evidence>
<dbReference type="RefSeq" id="XP_038047968.1">
    <property type="nucleotide sequence ID" value="XM_038192040.1"/>
</dbReference>
<protein>
    <submittedName>
        <fullName evidence="2">Uncharacterized protein</fullName>
    </submittedName>
</protein>
<dbReference type="Proteomes" id="UP000887568">
    <property type="component" value="Unplaced"/>
</dbReference>
<dbReference type="PANTHER" id="PTHR33480">
    <property type="entry name" value="SET DOMAIN-CONTAINING PROTEIN-RELATED"/>
    <property type="match status" value="1"/>
</dbReference>
<dbReference type="OrthoDB" id="5987048at2759"/>
<dbReference type="GeneID" id="119722053"/>
<accession>A0A913Z845</accession>
<reference evidence="2" key="1">
    <citation type="submission" date="2022-11" db="UniProtKB">
        <authorList>
            <consortium name="EnsemblMetazoa"/>
        </authorList>
    </citation>
    <scope>IDENTIFICATION</scope>
</reference>
<proteinExistence type="predicted"/>
<evidence type="ECO:0000313" key="2">
    <source>
        <dbReference type="EnsemblMetazoa" id="XP_038047968.1"/>
    </source>
</evidence>
<name>A0A913Z845_PATMI</name>
<evidence type="ECO:0000256" key="1">
    <source>
        <dbReference type="SAM" id="MobiDB-lite"/>
    </source>
</evidence>